<dbReference type="EMBL" id="CM003528">
    <property type="protein sequence ID" value="RCV07840.1"/>
    <property type="molecule type" value="Genomic_DNA"/>
</dbReference>
<name>A0A368PS82_SETIT</name>
<dbReference type="AlphaFoldDB" id="A0A368PS82"/>
<sequence length="173" mass="18823">MIEHLFLRAQRPLKNKAQHERSASASSPPFRHYPSRSWQDDGGGPALAIEPAVYVLHFDIAAWESRVRGDIVLLQVPQPSPRPMAPAASGATPPPGMSRRCEIAKLARHLRASRQSSLHQSAARRHSSCPAVPARPWQAPLHSPLLRFPDVARGGESEYLTDSTPLGSVVAGP</sequence>
<organism evidence="2">
    <name type="scientific">Setaria italica</name>
    <name type="common">Foxtail millet</name>
    <name type="synonym">Panicum italicum</name>
    <dbReference type="NCBI Taxonomy" id="4555"/>
    <lineage>
        <taxon>Eukaryota</taxon>
        <taxon>Viridiplantae</taxon>
        <taxon>Streptophyta</taxon>
        <taxon>Embryophyta</taxon>
        <taxon>Tracheophyta</taxon>
        <taxon>Spermatophyta</taxon>
        <taxon>Magnoliopsida</taxon>
        <taxon>Liliopsida</taxon>
        <taxon>Poales</taxon>
        <taxon>Poaceae</taxon>
        <taxon>PACMAD clade</taxon>
        <taxon>Panicoideae</taxon>
        <taxon>Panicodae</taxon>
        <taxon>Paniceae</taxon>
        <taxon>Cenchrinae</taxon>
        <taxon>Setaria</taxon>
    </lineage>
</organism>
<reference evidence="2" key="1">
    <citation type="journal article" date="2012" name="Nat. Biotechnol.">
        <title>Reference genome sequence of the model plant Setaria.</title>
        <authorList>
            <person name="Bennetzen J.L."/>
            <person name="Schmutz J."/>
            <person name="Wang H."/>
            <person name="Percifield R."/>
            <person name="Hawkins J."/>
            <person name="Pontaroli A.C."/>
            <person name="Estep M."/>
            <person name="Feng L."/>
            <person name="Vaughn J.N."/>
            <person name="Grimwood J."/>
            <person name="Jenkins J."/>
            <person name="Barry K."/>
            <person name="Lindquist E."/>
            <person name="Hellsten U."/>
            <person name="Deshpande S."/>
            <person name="Wang X."/>
            <person name="Wu X."/>
            <person name="Mitros T."/>
            <person name="Triplett J."/>
            <person name="Yang X."/>
            <person name="Ye C.Y."/>
            <person name="Mauro-Herrera M."/>
            <person name="Wang L."/>
            <person name="Li P."/>
            <person name="Sharma M."/>
            <person name="Sharma R."/>
            <person name="Ronald P.C."/>
            <person name="Panaud O."/>
            <person name="Kellogg E.A."/>
            <person name="Brutnell T.P."/>
            <person name="Doust A.N."/>
            <person name="Tuskan G.A."/>
            <person name="Rokhsar D."/>
            <person name="Devos K.M."/>
        </authorList>
    </citation>
    <scope>NUCLEOTIDE SEQUENCE [LARGE SCALE GENOMIC DNA]</scope>
    <source>
        <strain evidence="2">Yugu1</strain>
    </source>
</reference>
<evidence type="ECO:0000313" key="2">
    <source>
        <dbReference type="EMBL" id="RCV07840.1"/>
    </source>
</evidence>
<gene>
    <name evidence="2" type="ORF">SETIT_1G278100v2</name>
</gene>
<proteinExistence type="predicted"/>
<protein>
    <submittedName>
        <fullName evidence="2">Uncharacterized protein</fullName>
    </submittedName>
</protein>
<accession>A0A368PS82</accession>
<feature type="region of interest" description="Disordered" evidence="1">
    <location>
        <begin position="114"/>
        <end position="135"/>
    </location>
</feature>
<feature type="region of interest" description="Disordered" evidence="1">
    <location>
        <begin position="12"/>
        <end position="42"/>
    </location>
</feature>
<evidence type="ECO:0000256" key="1">
    <source>
        <dbReference type="SAM" id="MobiDB-lite"/>
    </source>
</evidence>
<reference evidence="2" key="2">
    <citation type="submission" date="2015-07" db="EMBL/GenBank/DDBJ databases">
        <authorList>
            <person name="Noorani M."/>
        </authorList>
    </citation>
    <scope>NUCLEOTIDE SEQUENCE</scope>
    <source>
        <strain evidence="2">Yugu1</strain>
    </source>
</reference>